<organism evidence="1 2">
    <name type="scientific">Cladobotryum mycophilum</name>
    <dbReference type="NCBI Taxonomy" id="491253"/>
    <lineage>
        <taxon>Eukaryota</taxon>
        <taxon>Fungi</taxon>
        <taxon>Dikarya</taxon>
        <taxon>Ascomycota</taxon>
        <taxon>Pezizomycotina</taxon>
        <taxon>Sordariomycetes</taxon>
        <taxon>Hypocreomycetidae</taxon>
        <taxon>Hypocreales</taxon>
        <taxon>Hypocreaceae</taxon>
        <taxon>Cladobotryum</taxon>
    </lineage>
</organism>
<proteinExistence type="predicted"/>
<evidence type="ECO:0000313" key="1">
    <source>
        <dbReference type="EMBL" id="KAK5997829.1"/>
    </source>
</evidence>
<dbReference type="Proteomes" id="UP001338125">
    <property type="component" value="Unassembled WGS sequence"/>
</dbReference>
<keyword evidence="2" id="KW-1185">Reference proteome</keyword>
<dbReference type="EMBL" id="JAVFKD010000001">
    <property type="protein sequence ID" value="KAK5997829.1"/>
    <property type="molecule type" value="Genomic_DNA"/>
</dbReference>
<evidence type="ECO:0000313" key="2">
    <source>
        <dbReference type="Proteomes" id="UP001338125"/>
    </source>
</evidence>
<reference evidence="1 2" key="1">
    <citation type="submission" date="2024-01" db="EMBL/GenBank/DDBJ databases">
        <title>Complete genome of Cladobotryum mycophilum ATHUM6906.</title>
        <authorList>
            <person name="Christinaki A.C."/>
            <person name="Myridakis A.I."/>
            <person name="Kouvelis V.N."/>
        </authorList>
    </citation>
    <scope>NUCLEOTIDE SEQUENCE [LARGE SCALE GENOMIC DNA]</scope>
    <source>
        <strain evidence="1 2">ATHUM6906</strain>
    </source>
</reference>
<comment type="caution">
    <text evidence="1">The sequence shown here is derived from an EMBL/GenBank/DDBJ whole genome shotgun (WGS) entry which is preliminary data.</text>
</comment>
<evidence type="ECO:0008006" key="3">
    <source>
        <dbReference type="Google" id="ProtNLM"/>
    </source>
</evidence>
<accession>A0ABR0T059</accession>
<sequence>MTTNIYAFDPNGDTLLTLRNSDKAFAVESPLKRWPKALPKYWTKDIEENEGQLGESPKTTHYHCPETQLRLSSKHLSLASSYFHKLTTNDWRETKAENGYSFTVSAEGWDNEALRIVMCIIHGQTTELPRVVSLEKLAKIAVIVDYYKCHGAVDFFAKTWICNLYDFPTSYGRNLLLRLLISWVFSEADTFQRLTEIIIRESRGPIHSLGLPIPEDVIDALETKRQTIVSGVISGLHNLKIRLCGTYEECSFQCSSISLGALVKGMAAMRLIDRPPKPPYEGYSFMAIKEAVCDIQAPNYHQMDHDTYKISRSEVLDSYDSEFDPHSCFLSAKLKPIIDTQSEKVSGLDLEDFINQDQRISYSLLLPAP</sequence>
<protein>
    <recommendedName>
        <fullName evidence="3">BTB domain-containing protein</fullName>
    </recommendedName>
</protein>
<gene>
    <name evidence="1" type="ORF">PT974_00192</name>
</gene>
<name>A0ABR0T059_9HYPO</name>